<dbReference type="Gramene" id="LPERR05G06100.1">
    <property type="protein sequence ID" value="LPERR05G06100.1"/>
    <property type="gene ID" value="LPERR05G06100"/>
</dbReference>
<name>A0A0D9WDY3_9ORYZ</name>
<reference evidence="1 2" key="1">
    <citation type="submission" date="2012-08" db="EMBL/GenBank/DDBJ databases">
        <title>Oryza genome evolution.</title>
        <authorList>
            <person name="Wing R.A."/>
        </authorList>
    </citation>
    <scope>NUCLEOTIDE SEQUENCE</scope>
</reference>
<dbReference type="Proteomes" id="UP000032180">
    <property type="component" value="Chromosome 5"/>
</dbReference>
<dbReference type="HOGENOM" id="CLU_2515923_0_0_1"/>
<protein>
    <submittedName>
        <fullName evidence="1">Uncharacterized protein</fullName>
    </submittedName>
</protein>
<dbReference type="EnsemblPlants" id="LPERR05G06100.1">
    <property type="protein sequence ID" value="LPERR05G06100.1"/>
    <property type="gene ID" value="LPERR05G06100"/>
</dbReference>
<accession>A0A0D9WDY3</accession>
<sequence length="85" mass="9773">MEFFLIDSAVHKGVRRIQSRYSEPLIVLAVSAPNSTLWENTKATSTGMNEHRDDLDPSHLEIDTISVLFVRKTHTDSYEIIRWEG</sequence>
<evidence type="ECO:0000313" key="2">
    <source>
        <dbReference type="Proteomes" id="UP000032180"/>
    </source>
</evidence>
<keyword evidence="2" id="KW-1185">Reference proteome</keyword>
<dbReference type="AlphaFoldDB" id="A0A0D9WDY3"/>
<reference evidence="2" key="2">
    <citation type="submission" date="2013-12" db="EMBL/GenBank/DDBJ databases">
        <authorList>
            <person name="Yu Y."/>
            <person name="Lee S."/>
            <person name="de Baynast K."/>
            <person name="Wissotski M."/>
            <person name="Liu L."/>
            <person name="Talag J."/>
            <person name="Goicoechea J."/>
            <person name="Angelova A."/>
            <person name="Jetty R."/>
            <person name="Kudrna D."/>
            <person name="Golser W."/>
            <person name="Rivera L."/>
            <person name="Zhang J."/>
            <person name="Wing R."/>
        </authorList>
    </citation>
    <scope>NUCLEOTIDE SEQUENCE</scope>
</reference>
<reference evidence="1" key="3">
    <citation type="submission" date="2015-04" db="UniProtKB">
        <authorList>
            <consortium name="EnsemblPlants"/>
        </authorList>
    </citation>
    <scope>IDENTIFICATION</scope>
</reference>
<evidence type="ECO:0000313" key="1">
    <source>
        <dbReference type="EnsemblPlants" id="LPERR05G06100.1"/>
    </source>
</evidence>
<proteinExistence type="predicted"/>
<organism evidence="1 2">
    <name type="scientific">Leersia perrieri</name>
    <dbReference type="NCBI Taxonomy" id="77586"/>
    <lineage>
        <taxon>Eukaryota</taxon>
        <taxon>Viridiplantae</taxon>
        <taxon>Streptophyta</taxon>
        <taxon>Embryophyta</taxon>
        <taxon>Tracheophyta</taxon>
        <taxon>Spermatophyta</taxon>
        <taxon>Magnoliopsida</taxon>
        <taxon>Liliopsida</taxon>
        <taxon>Poales</taxon>
        <taxon>Poaceae</taxon>
        <taxon>BOP clade</taxon>
        <taxon>Oryzoideae</taxon>
        <taxon>Oryzeae</taxon>
        <taxon>Oryzinae</taxon>
        <taxon>Leersia</taxon>
    </lineage>
</organism>